<comment type="similarity">
    <text evidence="1">Belongs to the short-chain dehydrogenases/reductases (SDR) family.</text>
</comment>
<dbReference type="Proteomes" id="UP000325466">
    <property type="component" value="Unassembled WGS sequence"/>
</dbReference>
<gene>
    <name evidence="4" type="ORF">RAJCM14343_0325</name>
</gene>
<dbReference type="CDD" id="cd05233">
    <property type="entry name" value="SDR_c"/>
    <property type="match status" value="1"/>
</dbReference>
<protein>
    <submittedName>
        <fullName evidence="4">3-oxoacyl-[acyl-carrier protein] reductase</fullName>
        <ecNumber evidence="4">1.1.1.100</ecNumber>
    </submittedName>
</protein>
<comment type="caution">
    <text evidence="4">The sequence shown here is derived from an EMBL/GenBank/DDBJ whole genome shotgun (WGS) entry which is preliminary data.</text>
</comment>
<reference evidence="4 5" key="1">
    <citation type="journal article" date="2018" name="Biodegradation">
        <title>1,4-Dioxane degradation characteristics of Rhodococcus aetherivorans JCM 14343.</title>
        <authorList>
            <person name="Inoue D."/>
            <person name="Tsunoda T."/>
            <person name="Yamamoto N."/>
            <person name="Ike M."/>
            <person name="Sei K."/>
        </authorList>
    </citation>
    <scope>NUCLEOTIDE SEQUENCE [LARGE SCALE GENOMIC DNA]</scope>
    <source>
        <strain evidence="4 5">JCM 14343</strain>
    </source>
</reference>
<dbReference type="PROSITE" id="PS00061">
    <property type="entry name" value="ADH_SHORT"/>
    <property type="match status" value="1"/>
</dbReference>
<keyword evidence="5" id="KW-1185">Reference proteome</keyword>
<evidence type="ECO:0000256" key="1">
    <source>
        <dbReference type="ARBA" id="ARBA00006484"/>
    </source>
</evidence>
<keyword evidence="2 4" id="KW-0560">Oxidoreductase</keyword>
<dbReference type="PRINTS" id="PR00080">
    <property type="entry name" value="SDRFAMILY"/>
</dbReference>
<evidence type="ECO:0000313" key="5">
    <source>
        <dbReference type="Proteomes" id="UP000325466"/>
    </source>
</evidence>
<evidence type="ECO:0000256" key="2">
    <source>
        <dbReference type="ARBA" id="ARBA00023002"/>
    </source>
</evidence>
<dbReference type="Gene3D" id="3.40.50.720">
    <property type="entry name" value="NAD(P)-binding Rossmann-like Domain"/>
    <property type="match status" value="1"/>
</dbReference>
<evidence type="ECO:0000256" key="3">
    <source>
        <dbReference type="ARBA" id="ARBA00023027"/>
    </source>
</evidence>
<name>A0ABQ0YEX5_9NOCA</name>
<dbReference type="GO" id="GO:0004316">
    <property type="term" value="F:3-oxoacyl-[acyl-carrier-protein] reductase (NADPH) activity"/>
    <property type="evidence" value="ECO:0007669"/>
    <property type="project" value="UniProtKB-EC"/>
</dbReference>
<dbReference type="InterPro" id="IPR002347">
    <property type="entry name" value="SDR_fam"/>
</dbReference>
<dbReference type="PANTHER" id="PTHR24321:SF8">
    <property type="entry name" value="ESTRADIOL 17-BETA-DEHYDROGENASE 8-RELATED"/>
    <property type="match status" value="1"/>
</dbReference>
<dbReference type="InterPro" id="IPR023985">
    <property type="entry name" value="SDR_subfam_1"/>
</dbReference>
<dbReference type="SUPFAM" id="SSF51735">
    <property type="entry name" value="NAD(P)-binding Rossmann-fold domains"/>
    <property type="match status" value="1"/>
</dbReference>
<dbReference type="InterPro" id="IPR020904">
    <property type="entry name" value="Sc_DH/Rdtase_CS"/>
</dbReference>
<dbReference type="InterPro" id="IPR036291">
    <property type="entry name" value="NAD(P)-bd_dom_sf"/>
</dbReference>
<dbReference type="PANTHER" id="PTHR24321">
    <property type="entry name" value="DEHYDROGENASES, SHORT CHAIN"/>
    <property type="match status" value="1"/>
</dbReference>
<organism evidence="4 5">
    <name type="scientific">Rhodococcus aetherivorans</name>
    <dbReference type="NCBI Taxonomy" id="191292"/>
    <lineage>
        <taxon>Bacteria</taxon>
        <taxon>Bacillati</taxon>
        <taxon>Actinomycetota</taxon>
        <taxon>Actinomycetes</taxon>
        <taxon>Mycobacteriales</taxon>
        <taxon>Nocardiaceae</taxon>
        <taxon>Rhodococcus</taxon>
    </lineage>
</organism>
<dbReference type="PRINTS" id="PR00081">
    <property type="entry name" value="GDHRDH"/>
</dbReference>
<dbReference type="EMBL" id="BLAH01000007">
    <property type="protein sequence ID" value="GES35081.1"/>
    <property type="molecule type" value="Genomic_DNA"/>
</dbReference>
<dbReference type="NCBIfam" id="NF009467">
    <property type="entry name" value="PRK12826.1-3"/>
    <property type="match status" value="1"/>
</dbReference>
<dbReference type="NCBIfam" id="TIGR03971">
    <property type="entry name" value="SDR_subfam_1"/>
    <property type="match status" value="1"/>
</dbReference>
<keyword evidence="3" id="KW-0520">NAD</keyword>
<proteinExistence type="inferred from homology"/>
<accession>A0ABQ0YEX5</accession>
<evidence type="ECO:0000313" key="4">
    <source>
        <dbReference type="EMBL" id="GES35081.1"/>
    </source>
</evidence>
<sequence>MTRTEERVEREVHVMGFDGLVAFVTGAARGQGRNHAVRLAREGADIIAIDLCAPVQGAPYDMATRADLDETVRLVQAEGRQIVATEADVRDSAAVAKAVATGVERFGRLDVVVANAGIAGSYPVEDLTDDIWRDMIDINLTGVWNTVKASVPHLRAGGRGGSIVLISSIAGLKGLPNNAHYAAAKHGVLGVMRSLANELGPEGIRVNAVLPTNVETRMLLNDAIYKLFLPDEPQPTREQVEPLLHGMHALDVPFVQPDDVSNAVLFLAGAESRYVTGITMPIDAGALVK</sequence>
<dbReference type="Pfam" id="PF13561">
    <property type="entry name" value="adh_short_C2"/>
    <property type="match status" value="1"/>
</dbReference>
<dbReference type="EC" id="1.1.1.100" evidence="4"/>